<name>D4GJ12_PANAM</name>
<dbReference type="PANTHER" id="PTHR42788">
    <property type="entry name" value="TAURINE IMPORT ATP-BINDING PROTEIN-RELATED"/>
    <property type="match status" value="1"/>
</dbReference>
<evidence type="ECO:0000313" key="7">
    <source>
        <dbReference type="Proteomes" id="UP000001702"/>
    </source>
</evidence>
<dbReference type="InterPro" id="IPR017871">
    <property type="entry name" value="ABC_transporter-like_CS"/>
</dbReference>
<dbReference type="Pfam" id="PF00005">
    <property type="entry name" value="ABC_tran"/>
    <property type="match status" value="1"/>
</dbReference>
<proteinExistence type="inferred from homology"/>
<evidence type="ECO:0000259" key="5">
    <source>
        <dbReference type="PROSITE" id="PS50893"/>
    </source>
</evidence>
<dbReference type="eggNOG" id="COG1116">
    <property type="taxonomic scope" value="Bacteria"/>
</dbReference>
<dbReference type="SUPFAM" id="SSF52540">
    <property type="entry name" value="P-loop containing nucleoside triphosphate hydrolases"/>
    <property type="match status" value="1"/>
</dbReference>
<keyword evidence="2" id="KW-0813">Transport</keyword>
<dbReference type="GO" id="GO:0005524">
    <property type="term" value="F:ATP binding"/>
    <property type="evidence" value="ECO:0007669"/>
    <property type="project" value="UniProtKB-KW"/>
</dbReference>
<evidence type="ECO:0000256" key="2">
    <source>
        <dbReference type="ARBA" id="ARBA00022448"/>
    </source>
</evidence>
<evidence type="ECO:0000256" key="4">
    <source>
        <dbReference type="ARBA" id="ARBA00022840"/>
    </source>
</evidence>
<dbReference type="EMBL" id="CP001875">
    <property type="protein sequence ID" value="ADD75757.1"/>
    <property type="molecule type" value="Genomic_DNA"/>
</dbReference>
<dbReference type="CDD" id="cd03293">
    <property type="entry name" value="ABC_NrtD_SsuB_transporters"/>
    <property type="match status" value="1"/>
</dbReference>
<dbReference type="AlphaFoldDB" id="D4GJ12"/>
<evidence type="ECO:0000256" key="1">
    <source>
        <dbReference type="ARBA" id="ARBA00006526"/>
    </source>
</evidence>
<dbReference type="PROSITE" id="PS50893">
    <property type="entry name" value="ABC_TRANSPORTER_2"/>
    <property type="match status" value="1"/>
</dbReference>
<gene>
    <name evidence="6" type="primary">nrtD</name>
    <name evidence="6" type="ordered locus">PANA_0590</name>
</gene>
<feature type="domain" description="ABC transporter" evidence="5">
    <location>
        <begin position="52"/>
        <end position="286"/>
    </location>
</feature>
<dbReference type="Gene3D" id="3.40.50.300">
    <property type="entry name" value="P-loop containing nucleotide triphosphate hydrolases"/>
    <property type="match status" value="1"/>
</dbReference>
<accession>D4GJ12</accession>
<keyword evidence="7" id="KW-1185">Reference proteome</keyword>
<dbReference type="eggNOG" id="COG4754">
    <property type="taxonomic scope" value="Bacteria"/>
</dbReference>
<keyword evidence="4" id="KW-0067">ATP-binding</keyword>
<dbReference type="GO" id="GO:0016887">
    <property type="term" value="F:ATP hydrolysis activity"/>
    <property type="evidence" value="ECO:0007669"/>
    <property type="project" value="InterPro"/>
</dbReference>
<organism evidence="6 7">
    <name type="scientific">Pantoea ananatis (strain LMG 20103)</name>
    <dbReference type="NCBI Taxonomy" id="706191"/>
    <lineage>
        <taxon>Bacteria</taxon>
        <taxon>Pseudomonadati</taxon>
        <taxon>Pseudomonadota</taxon>
        <taxon>Gammaproteobacteria</taxon>
        <taxon>Enterobacterales</taxon>
        <taxon>Erwiniaceae</taxon>
        <taxon>Pantoea</taxon>
    </lineage>
</organism>
<evidence type="ECO:0000313" key="6">
    <source>
        <dbReference type="EMBL" id="ADD75757.1"/>
    </source>
</evidence>
<keyword evidence="3" id="KW-0547">Nucleotide-binding</keyword>
<reference evidence="6 7" key="1">
    <citation type="journal article" date="2010" name="J. Bacteriol.">
        <title>Genome sequence of Pantoea ananatis LMG20103, the causative agent of Eucalyptus blight and dieback.</title>
        <authorList>
            <person name="De Maayer P."/>
            <person name="Chan W.Y."/>
            <person name="Venter S.N."/>
            <person name="Toth I.K."/>
            <person name="Birch P.R."/>
            <person name="Joubert F."/>
            <person name="Coutinho T.A."/>
        </authorList>
    </citation>
    <scope>NUCLEOTIDE SEQUENCE [LARGE SCALE GENOMIC DNA]</scope>
    <source>
        <strain evidence="6 7">LMG 20103</strain>
    </source>
</reference>
<dbReference type="STRING" id="706191.PANA_0590"/>
<dbReference type="PROSITE" id="PS00211">
    <property type="entry name" value="ABC_TRANSPORTER_1"/>
    <property type="match status" value="1"/>
</dbReference>
<dbReference type="Proteomes" id="UP000001702">
    <property type="component" value="Chromosome"/>
</dbReference>
<dbReference type="InterPro" id="IPR018632">
    <property type="entry name" value="AAA-associated_dom_C"/>
</dbReference>
<dbReference type="KEGG" id="pam:PANA_0590"/>
<dbReference type="InterPro" id="IPR003593">
    <property type="entry name" value="AAA+_ATPase"/>
</dbReference>
<sequence>MSPCSTVCCGDRCTCTPNQNSVPIKGHLMLNNPPTLNPDVSNRKPEGRKAVLTVKDIKHGYDKTHGEVLILDDVNLTLQEGEIVGLLGRSGSGKSTLLRIISGLITPGSGAVEYLGKPLNGPAKGVAMVFQTFALFPWLTVLQNVEAGLEALGVEKAERRKRALAAIDLIGLDGFENAYPRELSGGMRQRVGFARALVVDPTLLLMDEPFSALDVLTAETLRTDLLDLWNEGQMPMKSVLIVTHNIEEAVFMCDRILVLSSNPGRVVAEIKVPFGHPRNRLDPAFRRLVDDVYTQMTARPTSDNVKKSLRLGTHLPQVSTNLMAGLIETLAAAPYHGRADMPDVARSLHLEVDELFPIAEVLQSLGFADVREGDIFLTPPARVFAESDTQQRKVMFADHLLRYVPLAALIKTVLDERPGHRAPRMRFEQELEDSLADSAAKETLDSVINWGRYAEIFSYNDQTEYFSLEDVEF</sequence>
<dbReference type="InterPro" id="IPR050166">
    <property type="entry name" value="ABC_transporter_ATP-bind"/>
</dbReference>
<protein>
    <submittedName>
        <fullName evidence="6">NrtD</fullName>
    </submittedName>
</protein>
<evidence type="ECO:0000256" key="3">
    <source>
        <dbReference type="ARBA" id="ARBA00022741"/>
    </source>
</evidence>
<dbReference type="PANTHER" id="PTHR42788:SF13">
    <property type="entry name" value="ALIPHATIC SULFONATES IMPORT ATP-BINDING PROTEIN SSUB"/>
    <property type="match status" value="1"/>
</dbReference>
<dbReference type="InterPro" id="IPR003439">
    <property type="entry name" value="ABC_transporter-like_ATP-bd"/>
</dbReference>
<comment type="similarity">
    <text evidence="1">Belongs to the ABC transporter superfamily. Drug exporter-2 (TC 3.A.1.117) family.</text>
</comment>
<dbReference type="HOGENOM" id="CLU_027829_2_3_6"/>
<dbReference type="SMART" id="SM00382">
    <property type="entry name" value="AAA"/>
    <property type="match status" value="1"/>
</dbReference>
<dbReference type="Pfam" id="PF09821">
    <property type="entry name" value="AAA_assoc_C"/>
    <property type="match status" value="1"/>
</dbReference>
<dbReference type="InterPro" id="IPR027417">
    <property type="entry name" value="P-loop_NTPase"/>
</dbReference>